<dbReference type="SUPFAM" id="SSF55811">
    <property type="entry name" value="Nudix"/>
    <property type="match status" value="1"/>
</dbReference>
<dbReference type="EMBL" id="JAQHRD010000002">
    <property type="protein sequence ID" value="KAJ6443922.1"/>
    <property type="molecule type" value="Genomic_DNA"/>
</dbReference>
<dbReference type="GO" id="GO:0004081">
    <property type="term" value="F:bis(5'-nucleosyl)-tetraphosphatase (asymmetrical) activity"/>
    <property type="evidence" value="ECO:0007669"/>
    <property type="project" value="TreeGrafter"/>
</dbReference>
<accession>A0AB34FWZ2</accession>
<dbReference type="Proteomes" id="UP001163105">
    <property type="component" value="Unassembled WGS sequence"/>
</dbReference>
<dbReference type="InterPro" id="IPR015797">
    <property type="entry name" value="NUDIX_hydrolase-like_dom_sf"/>
</dbReference>
<dbReference type="Gene3D" id="3.90.79.10">
    <property type="entry name" value="Nucleoside Triphosphate Pyrophosphohydrolase"/>
    <property type="match status" value="1"/>
</dbReference>
<evidence type="ECO:0000259" key="3">
    <source>
        <dbReference type="Pfam" id="PF00293"/>
    </source>
</evidence>
<evidence type="ECO:0000313" key="4">
    <source>
        <dbReference type="EMBL" id="KAJ6443922.1"/>
    </source>
</evidence>
<dbReference type="PANTHER" id="PTHR21340:SF0">
    <property type="entry name" value="BIS(5'-NUCLEOSYL)-TETRAPHOSPHATASE [ASYMMETRICAL]"/>
    <property type="match status" value="1"/>
</dbReference>
<reference evidence="4" key="1">
    <citation type="submission" date="2023-01" db="EMBL/GenBank/DDBJ databases">
        <title>The growth and conidiation of Purpureocillium lavendulum are regulated by nitrogen source and histone H3K14 acetylation.</title>
        <authorList>
            <person name="Tang P."/>
            <person name="Han J."/>
            <person name="Zhang C."/>
            <person name="Tang P."/>
            <person name="Qi F."/>
            <person name="Zhang K."/>
            <person name="Liang L."/>
        </authorList>
    </citation>
    <scope>NUCLEOTIDE SEQUENCE</scope>
    <source>
        <strain evidence="4">YMF1.00683</strain>
    </source>
</reference>
<feature type="compositionally biased region" description="Low complexity" evidence="2">
    <location>
        <begin position="21"/>
        <end position="30"/>
    </location>
</feature>
<keyword evidence="1 4" id="KW-0378">Hydrolase</keyword>
<keyword evidence="5" id="KW-1185">Reference proteome</keyword>
<protein>
    <submittedName>
        <fullName evidence="4">NUDIX hydrolase domain-containingprotein</fullName>
    </submittedName>
</protein>
<dbReference type="GO" id="GO:0006167">
    <property type="term" value="P:AMP biosynthetic process"/>
    <property type="evidence" value="ECO:0007669"/>
    <property type="project" value="TreeGrafter"/>
</dbReference>
<dbReference type="Pfam" id="PF00293">
    <property type="entry name" value="NUDIX"/>
    <property type="match status" value="1"/>
</dbReference>
<dbReference type="AlphaFoldDB" id="A0AB34FWZ2"/>
<dbReference type="InterPro" id="IPR020084">
    <property type="entry name" value="NUDIX_hydrolase_CS"/>
</dbReference>
<comment type="caution">
    <text evidence="4">The sequence shown here is derived from an EMBL/GenBank/DDBJ whole genome shotgun (WGS) entry which is preliminary data.</text>
</comment>
<dbReference type="PANTHER" id="PTHR21340">
    <property type="entry name" value="DIADENOSINE 5,5-P1,P4-TETRAPHOSPHATE PYROPHOSPHOHYDROLASE MUTT"/>
    <property type="match status" value="1"/>
</dbReference>
<name>A0AB34FWZ2_9HYPO</name>
<dbReference type="GO" id="GO:0006754">
    <property type="term" value="P:ATP biosynthetic process"/>
    <property type="evidence" value="ECO:0007669"/>
    <property type="project" value="TreeGrafter"/>
</dbReference>
<organism evidence="4 5">
    <name type="scientific">Purpureocillium lavendulum</name>
    <dbReference type="NCBI Taxonomy" id="1247861"/>
    <lineage>
        <taxon>Eukaryota</taxon>
        <taxon>Fungi</taxon>
        <taxon>Dikarya</taxon>
        <taxon>Ascomycota</taxon>
        <taxon>Pezizomycotina</taxon>
        <taxon>Sordariomycetes</taxon>
        <taxon>Hypocreomycetidae</taxon>
        <taxon>Hypocreales</taxon>
        <taxon>Ophiocordycipitaceae</taxon>
        <taxon>Purpureocillium</taxon>
    </lineage>
</organism>
<feature type="region of interest" description="Disordered" evidence="2">
    <location>
        <begin position="1"/>
        <end position="30"/>
    </location>
</feature>
<proteinExistence type="predicted"/>
<gene>
    <name evidence="4" type="ORF">O9K51_02314</name>
</gene>
<feature type="domain" description="Nudix hydrolase" evidence="3">
    <location>
        <begin position="73"/>
        <end position="118"/>
    </location>
</feature>
<dbReference type="InterPro" id="IPR000086">
    <property type="entry name" value="NUDIX_hydrolase_dom"/>
</dbReference>
<evidence type="ECO:0000313" key="5">
    <source>
        <dbReference type="Proteomes" id="UP001163105"/>
    </source>
</evidence>
<evidence type="ECO:0000256" key="1">
    <source>
        <dbReference type="ARBA" id="ARBA00022801"/>
    </source>
</evidence>
<dbReference type="InterPro" id="IPR051325">
    <property type="entry name" value="Nudix_hydrolase_domain"/>
</dbReference>
<feature type="compositionally biased region" description="Basic residues" evidence="2">
    <location>
        <begin position="1"/>
        <end position="20"/>
    </location>
</feature>
<evidence type="ECO:0000256" key="2">
    <source>
        <dbReference type="SAM" id="MobiDB-lite"/>
    </source>
</evidence>
<sequence length="293" mass="31111">MSPNKHHQHTHHNHPHHHQHAAAAASTAAPPISAVHADKALFPASEFTAVFHASQNLMISCGCVPVDPRRRRVAILYDPHTGITQLPKGRKNIGEDVAAAALRETREETGLVDFRALLPLRVATRATPTAAMLDAHFGTATPTAAAAAAAEAAAGAAAAAAPAAQDVQQDAAAAPSSAQPAVVAADAADATNGDDQGEWHNLEDVTSWQPNTEPIAVTTMRCRSTLALKLVIWYVAAGDSTVEARADTREPWEEHYQLEWVDARDAPGRMTYAADASVVEKALDDMRRSGYDI</sequence>
<dbReference type="PROSITE" id="PS00893">
    <property type="entry name" value="NUDIX_BOX"/>
    <property type="match status" value="1"/>
</dbReference>